<gene>
    <name evidence="1" type="ORF">PG986_014305</name>
</gene>
<dbReference type="Proteomes" id="UP001391051">
    <property type="component" value="Unassembled WGS sequence"/>
</dbReference>
<reference evidence="1 2" key="1">
    <citation type="submission" date="2023-01" db="EMBL/GenBank/DDBJ databases">
        <title>Analysis of 21 Apiospora genomes using comparative genomics revels a genus with tremendous synthesis potential of carbohydrate active enzymes and secondary metabolites.</title>
        <authorList>
            <person name="Sorensen T."/>
        </authorList>
    </citation>
    <scope>NUCLEOTIDE SEQUENCE [LARGE SCALE GENOMIC DNA]</scope>
    <source>
        <strain evidence="1 2">CBS 24483</strain>
    </source>
</reference>
<organism evidence="1 2">
    <name type="scientific">Apiospora aurea</name>
    <dbReference type="NCBI Taxonomy" id="335848"/>
    <lineage>
        <taxon>Eukaryota</taxon>
        <taxon>Fungi</taxon>
        <taxon>Dikarya</taxon>
        <taxon>Ascomycota</taxon>
        <taxon>Pezizomycotina</taxon>
        <taxon>Sordariomycetes</taxon>
        <taxon>Xylariomycetidae</taxon>
        <taxon>Amphisphaeriales</taxon>
        <taxon>Apiosporaceae</taxon>
        <taxon>Apiospora</taxon>
    </lineage>
</organism>
<dbReference type="RefSeq" id="XP_066692765.1">
    <property type="nucleotide sequence ID" value="XM_066850527.1"/>
</dbReference>
<name>A0ABR1PSW7_9PEZI</name>
<accession>A0ABR1PSW7</accession>
<evidence type="ECO:0000313" key="2">
    <source>
        <dbReference type="Proteomes" id="UP001391051"/>
    </source>
</evidence>
<keyword evidence="2" id="KW-1185">Reference proteome</keyword>
<comment type="caution">
    <text evidence="1">The sequence shown here is derived from an EMBL/GenBank/DDBJ whole genome shotgun (WGS) entry which is preliminary data.</text>
</comment>
<protein>
    <submittedName>
        <fullName evidence="1">F-box domain-containing protein</fullName>
    </submittedName>
</protein>
<sequence>MFSPSAKVIMLLSSRLLGSSQGAQSAVLLELPNELLLQIFAHAHPVCQLFLLLTCKRLLAVSSMKTITIPSAASHRSVPTLNCSAMLSILHIMRPLDSRRRPKKSWAPCWGRVEKRYRTGPPPRILEGYNSVVKSWTHKQSSSYQCPECWCRERIRKYGHLEDIETM</sequence>
<dbReference type="SUPFAM" id="SSF81383">
    <property type="entry name" value="F-box domain"/>
    <property type="match status" value="1"/>
</dbReference>
<dbReference type="GeneID" id="92083589"/>
<dbReference type="InterPro" id="IPR036047">
    <property type="entry name" value="F-box-like_dom_sf"/>
</dbReference>
<proteinExistence type="predicted"/>
<evidence type="ECO:0000313" key="1">
    <source>
        <dbReference type="EMBL" id="KAK7937437.1"/>
    </source>
</evidence>
<dbReference type="EMBL" id="JAQQWE010000010">
    <property type="protein sequence ID" value="KAK7937437.1"/>
    <property type="molecule type" value="Genomic_DNA"/>
</dbReference>